<dbReference type="WBParaSite" id="PS1159_v2.g24713.t2">
    <property type="protein sequence ID" value="PS1159_v2.g24713.t2"/>
    <property type="gene ID" value="PS1159_v2.g24713"/>
</dbReference>
<sequence length="675" mass="77021">MKDSEIKRYSDRFVYWKAENGIFALNVVSRNDVDHFCAVASTSGSGSGIPMNSEPSQTFRCEMAPLMNARHGHIIENETLRFSNCSVIFRAPDSLQFFDKDDHQLLSTSAFEILLSANEPHRIVFLSFPSKAIALQFRNPDEFRAFCQTILNESSIALSGGIRSNEHSILWLNRTLDSVVALIRGTRFNSMTTSTSSSSGIDLSADPRLPGNSIAASKHYMETLYSLKYMLIFRIASLKGFTPNSNFSEIIYPTELRARVSSTHLPNYVHLYCCLHTQFSMKKQLKEISDSSQFLRVIETPTKEASPIPTTSRESKQDVSKDVENRRIIDEKLLKSIIELVQTEETFVKDLEKLMEQYVIPGQLTYLECTEKLIKTHSIFLTSLQDASGDLLTASSSLSLNYTQIKDAVMRIAALFINKCNKFKIYSEYSAAYLRFQHLQKELNASGQHKESVQSLLIKPIQRVLKYPLFLEQIKDFCTKDSMEQKQCIQALNRMQTLATYVNEMQRIHEEYGSELERLAKLPELEEKNLWMDLRDLFMFAHLRWILPGEKKYTDCVAFVFMSLVLILGPQTIGKKGKKRIHKIFPIWEIEANELDSEVTSLASSLTADSSQHYFTITHLGPSQNEIVYPISCCHVDIKTHFIKSVKKALRVYLKQKPRPISGSSQSDWGYSSAH</sequence>
<protein>
    <submittedName>
        <fullName evidence="2">DH domain-containing protein</fullName>
    </submittedName>
</protein>
<dbReference type="Proteomes" id="UP000887580">
    <property type="component" value="Unplaced"/>
</dbReference>
<accession>A0AC35G6X8</accession>
<evidence type="ECO:0000313" key="2">
    <source>
        <dbReference type="WBParaSite" id="PS1159_v2.g24713.t2"/>
    </source>
</evidence>
<evidence type="ECO:0000313" key="1">
    <source>
        <dbReference type="Proteomes" id="UP000887580"/>
    </source>
</evidence>
<reference evidence="2" key="1">
    <citation type="submission" date="2022-11" db="UniProtKB">
        <authorList>
            <consortium name="WormBaseParasite"/>
        </authorList>
    </citation>
    <scope>IDENTIFICATION</scope>
</reference>
<name>A0AC35G6X8_9BILA</name>
<proteinExistence type="predicted"/>
<organism evidence="1 2">
    <name type="scientific">Panagrolaimus sp. PS1159</name>
    <dbReference type="NCBI Taxonomy" id="55785"/>
    <lineage>
        <taxon>Eukaryota</taxon>
        <taxon>Metazoa</taxon>
        <taxon>Ecdysozoa</taxon>
        <taxon>Nematoda</taxon>
        <taxon>Chromadorea</taxon>
        <taxon>Rhabditida</taxon>
        <taxon>Tylenchina</taxon>
        <taxon>Panagrolaimomorpha</taxon>
        <taxon>Panagrolaimoidea</taxon>
        <taxon>Panagrolaimidae</taxon>
        <taxon>Panagrolaimus</taxon>
    </lineage>
</organism>